<dbReference type="Proteomes" id="UP001059380">
    <property type="component" value="Chromosome"/>
</dbReference>
<dbReference type="RefSeq" id="WP_260792651.1">
    <property type="nucleotide sequence ID" value="NZ_CP093313.1"/>
</dbReference>
<dbReference type="EMBL" id="CP093313">
    <property type="protein sequence ID" value="UWZ83317.1"/>
    <property type="molecule type" value="Genomic_DNA"/>
</dbReference>
<gene>
    <name evidence="1" type="ORF">MOP44_22450</name>
</gene>
<evidence type="ECO:0000313" key="2">
    <source>
        <dbReference type="Proteomes" id="UP001059380"/>
    </source>
</evidence>
<dbReference type="SUPFAM" id="SSF159238">
    <property type="entry name" value="SO1590-like"/>
    <property type="match status" value="1"/>
</dbReference>
<name>A0A9J7BQE3_9BACT</name>
<protein>
    <submittedName>
        <fullName evidence="1">DUF3224 domain-containing protein</fullName>
    </submittedName>
</protein>
<dbReference type="AlphaFoldDB" id="A0A9J7BQE3"/>
<dbReference type="InterPro" id="IPR021607">
    <property type="entry name" value="DUF3224"/>
</dbReference>
<reference evidence="1" key="1">
    <citation type="submission" date="2021-04" db="EMBL/GenBank/DDBJ databases">
        <title>Phylogenetic analysis of Acidobacteriaceae.</title>
        <authorList>
            <person name="Qiu L."/>
            <person name="Zhang Q."/>
        </authorList>
    </citation>
    <scope>NUCLEOTIDE SEQUENCE</scope>
    <source>
        <strain evidence="1">DSM 25168</strain>
    </source>
</reference>
<proteinExistence type="predicted"/>
<keyword evidence="2" id="KW-1185">Reference proteome</keyword>
<dbReference type="InterPro" id="IPR023159">
    <property type="entry name" value="SO1590-like_sf"/>
</dbReference>
<accession>A0A9J7BQE3</accession>
<evidence type="ECO:0000313" key="1">
    <source>
        <dbReference type="EMBL" id="UWZ83317.1"/>
    </source>
</evidence>
<sequence length="133" mass="13474">MSLRAEGSFDVKNTPLAADETTAGTGIGRFALDKQYHGDLEATAKGLMLGCGNPADGTAGYVALEQVEGTLAGLAGSFAVQHSGTMGHGTLDLKLLIVPGSGTGELAGISGSMSFANDSGKHSYVLDYTLPQP</sequence>
<dbReference type="Pfam" id="PF11528">
    <property type="entry name" value="DUF3224"/>
    <property type="match status" value="1"/>
</dbReference>
<organism evidence="1 2">
    <name type="scientific">Occallatibacter riparius</name>
    <dbReference type="NCBI Taxonomy" id="1002689"/>
    <lineage>
        <taxon>Bacteria</taxon>
        <taxon>Pseudomonadati</taxon>
        <taxon>Acidobacteriota</taxon>
        <taxon>Terriglobia</taxon>
        <taxon>Terriglobales</taxon>
        <taxon>Acidobacteriaceae</taxon>
        <taxon>Occallatibacter</taxon>
    </lineage>
</organism>
<dbReference type="KEGG" id="orp:MOP44_22450"/>
<dbReference type="Gene3D" id="2.40.350.10">
    <property type="entry name" value="SO1590-like"/>
    <property type="match status" value="1"/>
</dbReference>